<feature type="transmembrane region" description="Helical" evidence="3">
    <location>
        <begin position="416"/>
        <end position="435"/>
    </location>
</feature>
<dbReference type="PANTHER" id="PTHR31082:SF4">
    <property type="entry name" value="PHEROMONE-REGULATED MEMBRANE PROTEIN 10"/>
    <property type="match status" value="1"/>
</dbReference>
<dbReference type="RefSeq" id="WP_344739411.1">
    <property type="nucleotide sequence ID" value="NZ_BAAAYU010000005.1"/>
</dbReference>
<name>A0ABP7AWJ7_9MICO</name>
<dbReference type="InterPro" id="IPR010619">
    <property type="entry name" value="ThrE-like_N"/>
</dbReference>
<feature type="transmembrane region" description="Helical" evidence="3">
    <location>
        <begin position="295"/>
        <end position="312"/>
    </location>
</feature>
<feature type="transmembrane region" description="Helical" evidence="3">
    <location>
        <begin position="346"/>
        <end position="369"/>
    </location>
</feature>
<feature type="transmembrane region" description="Helical" evidence="3">
    <location>
        <begin position="466"/>
        <end position="485"/>
    </location>
</feature>
<evidence type="ECO:0000313" key="7">
    <source>
        <dbReference type="Proteomes" id="UP001501697"/>
    </source>
</evidence>
<keyword evidence="3" id="KW-1133">Transmembrane helix</keyword>
<feature type="compositionally biased region" description="Low complexity" evidence="2">
    <location>
        <begin position="46"/>
        <end position="58"/>
    </location>
</feature>
<feature type="compositionally biased region" description="Pro residues" evidence="2">
    <location>
        <begin position="86"/>
        <end position="96"/>
    </location>
</feature>
<feature type="chain" id="PRO_5047203432" description="Threonine/serine exporter-like N-terminal domain-containing protein" evidence="4">
    <location>
        <begin position="33"/>
        <end position="579"/>
    </location>
</feature>
<dbReference type="PANTHER" id="PTHR31082">
    <property type="entry name" value="PHEROMONE-REGULATED MEMBRANE PROTEIN 10"/>
    <property type="match status" value="1"/>
</dbReference>
<evidence type="ECO:0000259" key="5">
    <source>
        <dbReference type="Pfam" id="PF06738"/>
    </source>
</evidence>
<feature type="signal peptide" evidence="4">
    <location>
        <begin position="1"/>
        <end position="32"/>
    </location>
</feature>
<evidence type="ECO:0000256" key="2">
    <source>
        <dbReference type="SAM" id="MobiDB-lite"/>
    </source>
</evidence>
<dbReference type="PRINTS" id="PR01217">
    <property type="entry name" value="PRICHEXTENSN"/>
</dbReference>
<comment type="similarity">
    <text evidence="1">Belongs to the ThrE exporter (TC 2.A.79) family.</text>
</comment>
<reference evidence="7" key="1">
    <citation type="journal article" date="2019" name="Int. J. Syst. Evol. Microbiol.">
        <title>The Global Catalogue of Microorganisms (GCM) 10K type strain sequencing project: providing services to taxonomists for standard genome sequencing and annotation.</title>
        <authorList>
            <consortium name="The Broad Institute Genomics Platform"/>
            <consortium name="The Broad Institute Genome Sequencing Center for Infectious Disease"/>
            <person name="Wu L."/>
            <person name="Ma J."/>
        </authorList>
    </citation>
    <scope>NUCLEOTIDE SEQUENCE [LARGE SCALE GENOMIC DNA]</scope>
    <source>
        <strain evidence="7">JCM 16544</strain>
    </source>
</reference>
<keyword evidence="3" id="KW-0472">Membrane</keyword>
<accession>A0ABP7AWJ7</accession>
<dbReference type="EMBL" id="BAAAYU010000005">
    <property type="protein sequence ID" value="GAA3641817.1"/>
    <property type="molecule type" value="Genomic_DNA"/>
</dbReference>
<proteinExistence type="inferred from homology"/>
<dbReference type="InterPro" id="IPR051361">
    <property type="entry name" value="ThrE/Ser_Exporter"/>
</dbReference>
<dbReference type="Proteomes" id="UP001501697">
    <property type="component" value="Unassembled WGS sequence"/>
</dbReference>
<keyword evidence="3" id="KW-0812">Transmembrane</keyword>
<evidence type="ECO:0000256" key="1">
    <source>
        <dbReference type="ARBA" id="ARBA00034125"/>
    </source>
</evidence>
<feature type="domain" description="Threonine/serine exporter-like N-terminal" evidence="5">
    <location>
        <begin position="168"/>
        <end position="403"/>
    </location>
</feature>
<sequence length="579" mass="58095">MGRRALGWRRGLVRAVAGCLLALGAVATPVHASAPAWGLTTSAPDPEASTPAPLAPTESPEPTPTPTAEPTPEPTPTEATAEPTPTADPDPTPTPTPATTVAPIPPAVTTSTVGLPTLLIAGAVLAAGAVLVGLLLRRQRTTTEPTPTAAVTPPANETPAIVLESMAGLGTAMIDSGYPVGLVRGTLEEMAAANGLPAASAVVFPTSILVSSSEEGTAQTRAVGAGDRPALLYQVDAVDRIAGVARSRPASAGWVRRQLERTRALPRPFSAPQRIAAYALLSGALSVLVGSSLPGMLLAALLGVGVGTLLLVTDRLSAVYRALAVVGASLGVSLVVLLVARFVDPGVLPAIVAPLIMLLPGGLLTIAAIELATGDIMSGAARVAAGAMRLLLLSTGIVAASALIGVPGVTSTEWPLGPVAPWLAVAVFGIGIGIYQCAKPRSIGWIIVVLYVAYGAQVIGDVFFDGVLSALVGAAAMTPVAIVIARQRTGPPALVSFLPAFWLLVPGALGLIGVAGVLEGDASGTGTIVTTIATMVSIALGVLIGLAATGSVRGLRNAPIEDWMREEAGGREAAGRRSG</sequence>
<feature type="region of interest" description="Disordered" evidence="2">
    <location>
        <begin position="38"/>
        <end position="105"/>
    </location>
</feature>
<keyword evidence="4" id="KW-0732">Signal</keyword>
<feature type="transmembrane region" description="Helical" evidence="3">
    <location>
        <begin position="442"/>
        <end position="460"/>
    </location>
</feature>
<feature type="transmembrane region" description="Helical" evidence="3">
    <location>
        <begin position="524"/>
        <end position="548"/>
    </location>
</feature>
<keyword evidence="7" id="KW-1185">Reference proteome</keyword>
<evidence type="ECO:0000256" key="4">
    <source>
        <dbReference type="SAM" id="SignalP"/>
    </source>
</evidence>
<evidence type="ECO:0000313" key="6">
    <source>
        <dbReference type="EMBL" id="GAA3641817.1"/>
    </source>
</evidence>
<organism evidence="6 7">
    <name type="scientific">Microbacterium awajiense</name>
    <dbReference type="NCBI Taxonomy" id="415214"/>
    <lineage>
        <taxon>Bacteria</taxon>
        <taxon>Bacillati</taxon>
        <taxon>Actinomycetota</taxon>
        <taxon>Actinomycetes</taxon>
        <taxon>Micrococcales</taxon>
        <taxon>Microbacteriaceae</taxon>
        <taxon>Microbacterium</taxon>
    </lineage>
</organism>
<feature type="transmembrane region" description="Helical" evidence="3">
    <location>
        <begin position="390"/>
        <end position="410"/>
    </location>
</feature>
<feature type="transmembrane region" description="Helical" evidence="3">
    <location>
        <begin position="497"/>
        <end position="518"/>
    </location>
</feature>
<gene>
    <name evidence="6" type="ORF">GCM10022200_26980</name>
</gene>
<comment type="caution">
    <text evidence="6">The sequence shown here is derived from an EMBL/GenBank/DDBJ whole genome shotgun (WGS) entry which is preliminary data.</text>
</comment>
<dbReference type="Pfam" id="PF06738">
    <property type="entry name" value="ThrE"/>
    <property type="match status" value="1"/>
</dbReference>
<protein>
    <recommendedName>
        <fullName evidence="5">Threonine/serine exporter-like N-terminal domain-containing protein</fullName>
    </recommendedName>
</protein>
<feature type="transmembrane region" description="Helical" evidence="3">
    <location>
        <begin position="113"/>
        <end position="136"/>
    </location>
</feature>
<feature type="compositionally biased region" description="Low complexity" evidence="2">
    <location>
        <begin position="76"/>
        <end position="85"/>
    </location>
</feature>
<feature type="transmembrane region" description="Helical" evidence="3">
    <location>
        <begin position="319"/>
        <end position="340"/>
    </location>
</feature>
<feature type="transmembrane region" description="Helical" evidence="3">
    <location>
        <begin position="271"/>
        <end position="289"/>
    </location>
</feature>
<feature type="compositionally biased region" description="Pro residues" evidence="2">
    <location>
        <begin position="59"/>
        <end position="75"/>
    </location>
</feature>
<evidence type="ECO:0000256" key="3">
    <source>
        <dbReference type="SAM" id="Phobius"/>
    </source>
</evidence>